<organism evidence="1 2">
    <name type="scientific">Lithospermum erythrorhizon</name>
    <name type="common">Purple gromwell</name>
    <name type="synonym">Lithospermum officinale var. erythrorhizon</name>
    <dbReference type="NCBI Taxonomy" id="34254"/>
    <lineage>
        <taxon>Eukaryota</taxon>
        <taxon>Viridiplantae</taxon>
        <taxon>Streptophyta</taxon>
        <taxon>Embryophyta</taxon>
        <taxon>Tracheophyta</taxon>
        <taxon>Spermatophyta</taxon>
        <taxon>Magnoliopsida</taxon>
        <taxon>eudicotyledons</taxon>
        <taxon>Gunneridae</taxon>
        <taxon>Pentapetalae</taxon>
        <taxon>asterids</taxon>
        <taxon>lamiids</taxon>
        <taxon>Boraginales</taxon>
        <taxon>Boraginaceae</taxon>
        <taxon>Boraginoideae</taxon>
        <taxon>Lithospermeae</taxon>
        <taxon>Lithospermum</taxon>
    </lineage>
</organism>
<sequence length="322" mass="36952">MCTDFSNLNKACPKNYYPLSYLGRLIFLEAEDLEKTTFITEYEFYCWKIILEATWRYVLMTNASEGVTSGKFLGFLIRERGMEPNPDKILAIMRMQPPRSYKEVHRLPGCLVAFNRFISRSRNRYLKFFQKIRQTSKEDFVWDSKSAKTFKVLKEYLRSPNLLTRSEGRQELQLYLPVSEGVVSSVLLMENKQMQRPMYYVSHVVHCPENSNHQSAPLKRVISNPTQSGLLTTWVVELSEFESNFTPMTWLKALALANFMIECTARQPLEISGPKIAPRETPCKVLYVDGTSNPKGSGAGILIQGPEGFGFEYALRSSFPAI</sequence>
<dbReference type="InterPro" id="IPR043502">
    <property type="entry name" value="DNA/RNA_pol_sf"/>
</dbReference>
<keyword evidence="2" id="KW-1185">Reference proteome</keyword>
<gene>
    <name evidence="1" type="ORF">LIER_26526</name>
</gene>
<dbReference type="PANTHER" id="PTHR48475">
    <property type="entry name" value="RIBONUCLEASE H"/>
    <property type="match status" value="1"/>
</dbReference>
<dbReference type="Gene3D" id="3.30.70.270">
    <property type="match status" value="1"/>
</dbReference>
<protein>
    <recommendedName>
        <fullName evidence="3">Reverse transcriptase/retrotransposon-derived protein RNase H-like domain-containing protein</fullName>
    </recommendedName>
</protein>
<name>A0AAV3RA82_LITER</name>
<accession>A0AAV3RA82</accession>
<evidence type="ECO:0000313" key="2">
    <source>
        <dbReference type="Proteomes" id="UP001454036"/>
    </source>
</evidence>
<evidence type="ECO:0000313" key="1">
    <source>
        <dbReference type="EMBL" id="GAA0172770.1"/>
    </source>
</evidence>
<reference evidence="1 2" key="1">
    <citation type="submission" date="2024-01" db="EMBL/GenBank/DDBJ databases">
        <title>The complete chloroplast genome sequence of Lithospermum erythrorhizon: insights into the phylogenetic relationship among Boraginaceae species and the maternal lineages of purple gromwells.</title>
        <authorList>
            <person name="Okada T."/>
            <person name="Watanabe K."/>
        </authorList>
    </citation>
    <scope>NUCLEOTIDE SEQUENCE [LARGE SCALE GENOMIC DNA]</scope>
</reference>
<proteinExistence type="predicted"/>
<dbReference type="SUPFAM" id="SSF56672">
    <property type="entry name" value="DNA/RNA polymerases"/>
    <property type="match status" value="1"/>
</dbReference>
<evidence type="ECO:0008006" key="3">
    <source>
        <dbReference type="Google" id="ProtNLM"/>
    </source>
</evidence>
<dbReference type="PANTHER" id="PTHR48475:SF1">
    <property type="entry name" value="RNASE H TYPE-1 DOMAIN-CONTAINING PROTEIN"/>
    <property type="match status" value="1"/>
</dbReference>
<dbReference type="AlphaFoldDB" id="A0AAV3RA82"/>
<comment type="caution">
    <text evidence="1">The sequence shown here is derived from an EMBL/GenBank/DDBJ whole genome shotgun (WGS) entry which is preliminary data.</text>
</comment>
<dbReference type="InterPro" id="IPR043128">
    <property type="entry name" value="Rev_trsase/Diguanyl_cyclase"/>
</dbReference>
<dbReference type="EMBL" id="BAABME010008276">
    <property type="protein sequence ID" value="GAA0172770.1"/>
    <property type="molecule type" value="Genomic_DNA"/>
</dbReference>
<dbReference type="Proteomes" id="UP001454036">
    <property type="component" value="Unassembled WGS sequence"/>
</dbReference>
<dbReference type="Gene3D" id="3.10.10.10">
    <property type="entry name" value="HIV Type 1 Reverse Transcriptase, subunit A, domain 1"/>
    <property type="match status" value="1"/>
</dbReference>